<dbReference type="EMBL" id="JACLAW010000010">
    <property type="protein sequence ID" value="MBC2666586.1"/>
    <property type="molecule type" value="Genomic_DNA"/>
</dbReference>
<dbReference type="Pfam" id="PF02900">
    <property type="entry name" value="LigB"/>
    <property type="match status" value="1"/>
</dbReference>
<dbReference type="AlphaFoldDB" id="A0A7X1FTB0"/>
<keyword evidence="2" id="KW-0223">Dioxygenase</keyword>
<dbReference type="Gene3D" id="3.40.830.10">
    <property type="entry name" value="LigB-like"/>
    <property type="match status" value="1"/>
</dbReference>
<accession>A0A7X1FTB0</accession>
<proteinExistence type="predicted"/>
<reference evidence="2 3" key="1">
    <citation type="submission" date="2020-08" db="EMBL/GenBank/DDBJ databases">
        <title>The genome sequence of type strain Novosphingobium flavum NBRC 111647.</title>
        <authorList>
            <person name="Liu Y."/>
        </authorList>
    </citation>
    <scope>NUCLEOTIDE SEQUENCE [LARGE SCALE GENOMIC DNA]</scope>
    <source>
        <strain evidence="2 3">NBRC 111647</strain>
    </source>
</reference>
<protein>
    <submittedName>
        <fullName evidence="2">Protocatechuate 3,4-dioxygenase</fullName>
    </submittedName>
</protein>
<name>A0A7X1FTB0_9SPHN</name>
<dbReference type="InterPro" id="IPR004183">
    <property type="entry name" value="Xdiol_dOase_suB"/>
</dbReference>
<evidence type="ECO:0000313" key="2">
    <source>
        <dbReference type="EMBL" id="MBC2666586.1"/>
    </source>
</evidence>
<dbReference type="Proteomes" id="UP000566813">
    <property type="component" value="Unassembled WGS sequence"/>
</dbReference>
<dbReference type="GO" id="GO:0008198">
    <property type="term" value="F:ferrous iron binding"/>
    <property type="evidence" value="ECO:0007669"/>
    <property type="project" value="InterPro"/>
</dbReference>
<gene>
    <name evidence="2" type="ORF">H7F51_13765</name>
</gene>
<evidence type="ECO:0000259" key="1">
    <source>
        <dbReference type="Pfam" id="PF02900"/>
    </source>
</evidence>
<sequence>MAEIVLGMAIPHSAMLGKPGETWIEDGLRDRRNAALCYRNETWDFPSLAEARKDEGFTDLLTVDELNARKARCDAAIAGMKAIYEAADADAVVLIGKDQKEMFQEISPSLAIYSGAEIYNGPPQKPVFAPDHDVTFPGHPELARYLLSSLSRQGFDMTEVIRWPGNAWMGGAKIVPHAFSFVYHQIMGDAPPPSVPVFMNTFYAPTQPSMHRAIAFGEALTDAIRAWEPNKRVAVIASGGLSHFVCDEAFDLNIIDLLGKGDLPGLAEIDDRAYQSGNSEIKLYAPICVAMEGTPMTLVDYVPCYRTEAGTGEGMGFMAWVKD</sequence>
<dbReference type="GO" id="GO:0016702">
    <property type="term" value="F:oxidoreductase activity, acting on single donors with incorporation of molecular oxygen, incorporation of two atoms of oxygen"/>
    <property type="evidence" value="ECO:0007669"/>
    <property type="project" value="UniProtKB-ARBA"/>
</dbReference>
<keyword evidence="2" id="KW-0560">Oxidoreductase</keyword>
<dbReference type="RefSeq" id="WP_185664882.1">
    <property type="nucleotide sequence ID" value="NZ_JACLAW010000010.1"/>
</dbReference>
<feature type="domain" description="Extradiol ring-cleavage dioxygenase class III enzyme subunit B" evidence="1">
    <location>
        <begin position="88"/>
        <end position="281"/>
    </location>
</feature>
<dbReference type="SUPFAM" id="SSF53213">
    <property type="entry name" value="LigB-like"/>
    <property type="match status" value="1"/>
</dbReference>
<organism evidence="2 3">
    <name type="scientific">Novosphingobium flavum</name>
    <dbReference type="NCBI Taxonomy" id="1778672"/>
    <lineage>
        <taxon>Bacteria</taxon>
        <taxon>Pseudomonadati</taxon>
        <taxon>Pseudomonadota</taxon>
        <taxon>Alphaproteobacteria</taxon>
        <taxon>Sphingomonadales</taxon>
        <taxon>Sphingomonadaceae</taxon>
        <taxon>Novosphingobium</taxon>
    </lineage>
</organism>
<comment type="caution">
    <text evidence="2">The sequence shown here is derived from an EMBL/GenBank/DDBJ whole genome shotgun (WGS) entry which is preliminary data.</text>
</comment>
<keyword evidence="3" id="KW-1185">Reference proteome</keyword>
<evidence type="ECO:0000313" key="3">
    <source>
        <dbReference type="Proteomes" id="UP000566813"/>
    </source>
</evidence>